<feature type="transmembrane region" description="Helical" evidence="6">
    <location>
        <begin position="293"/>
        <end position="314"/>
    </location>
</feature>
<feature type="transmembrane region" description="Helical" evidence="6">
    <location>
        <begin position="216"/>
        <end position="243"/>
    </location>
</feature>
<evidence type="ECO:0000256" key="3">
    <source>
        <dbReference type="ARBA" id="ARBA00022692"/>
    </source>
</evidence>
<dbReference type="InterPro" id="IPR050833">
    <property type="entry name" value="Poly_Biosynth_Transport"/>
</dbReference>
<sequence>MVGSKNLRNIGILGMGTLVAQAIPVLISPVLSRIYTPEDFGVWGVYGACLGVLYPIACGRYDVAIVKAKYPFEAKGLAILSLVVSLAFTLLLLGVAGISVLAGWQTTASMGWLVWLLPFHILFSAVIQVYINFSNFQERYTKIAVAGVLRNFSQSGFRVGLGALGAIRSGLILGALSSLFVQLGYYLCFFPLRAFQLGRQGIVKVVQLVAAKHYRFPLYDVPGTLASLLGTNIPVVIFAAYYSNEATGYFTMSTNLLYMPISVIGASVGQVLYRNSSTMSAAELRRFSLRIFWTLLVVGGLFHIAIFFFGRWIFSIFLGSDWATAGEYAQVLSVWTYPLLVFTPFSVLFLSRNKQLAGWVFNMVQTVLRVAAMALCGVWLLGAREAVLIFAVIGAGVWVVEGGYLLKMMRKR</sequence>
<accession>A0A0Q4B607</accession>
<feature type="transmembrane region" description="Helical" evidence="6">
    <location>
        <begin position="40"/>
        <end position="57"/>
    </location>
</feature>
<dbReference type="STRING" id="1702214.AL399_07250"/>
<evidence type="ECO:0000256" key="6">
    <source>
        <dbReference type="SAM" id="Phobius"/>
    </source>
</evidence>
<comment type="caution">
    <text evidence="7">The sequence shown here is derived from an EMBL/GenBank/DDBJ whole genome shotgun (WGS) entry which is preliminary data.</text>
</comment>
<name>A0A0Q4B607_9BACT</name>
<evidence type="ECO:0008006" key="9">
    <source>
        <dbReference type="Google" id="ProtNLM"/>
    </source>
</evidence>
<evidence type="ECO:0000256" key="2">
    <source>
        <dbReference type="ARBA" id="ARBA00022475"/>
    </source>
</evidence>
<gene>
    <name evidence="7" type="ORF">AL399_07250</name>
</gene>
<evidence type="ECO:0000313" key="7">
    <source>
        <dbReference type="EMBL" id="KQM08464.1"/>
    </source>
</evidence>
<keyword evidence="2" id="KW-1003">Cell membrane</keyword>
<keyword evidence="4 6" id="KW-1133">Transmembrane helix</keyword>
<feature type="transmembrane region" description="Helical" evidence="6">
    <location>
        <begin position="110"/>
        <end position="131"/>
    </location>
</feature>
<comment type="subcellular location">
    <subcellularLocation>
        <location evidence="1">Cell membrane</location>
        <topology evidence="1">Multi-pass membrane protein</topology>
    </subcellularLocation>
</comment>
<evidence type="ECO:0000313" key="8">
    <source>
        <dbReference type="Proteomes" id="UP000054172"/>
    </source>
</evidence>
<reference evidence="7" key="1">
    <citation type="submission" date="2015-08" db="EMBL/GenBank/DDBJ databases">
        <title>Candidatus Bacteriodes Periocalifornicus.</title>
        <authorList>
            <person name="McLean J.S."/>
            <person name="Kelley S."/>
        </authorList>
    </citation>
    <scope>NUCLEOTIDE SEQUENCE [LARGE SCALE GENOMIC DNA]</scope>
    <source>
        <strain evidence="7">12B</strain>
    </source>
</reference>
<evidence type="ECO:0000256" key="1">
    <source>
        <dbReference type="ARBA" id="ARBA00004651"/>
    </source>
</evidence>
<dbReference type="PANTHER" id="PTHR30250:SF28">
    <property type="entry name" value="POLYSACCHARIDE BIOSYNTHESIS PROTEIN"/>
    <property type="match status" value="1"/>
</dbReference>
<dbReference type="Pfam" id="PF13440">
    <property type="entry name" value="Polysacc_synt_3"/>
    <property type="match status" value="1"/>
</dbReference>
<evidence type="ECO:0000256" key="5">
    <source>
        <dbReference type="ARBA" id="ARBA00023136"/>
    </source>
</evidence>
<feature type="transmembrane region" description="Helical" evidence="6">
    <location>
        <begin position="12"/>
        <end position="34"/>
    </location>
</feature>
<keyword evidence="8" id="KW-1185">Reference proteome</keyword>
<feature type="transmembrane region" description="Helical" evidence="6">
    <location>
        <begin position="334"/>
        <end position="351"/>
    </location>
</feature>
<evidence type="ECO:0000256" key="4">
    <source>
        <dbReference type="ARBA" id="ARBA00022989"/>
    </source>
</evidence>
<dbReference type="EMBL" id="LIIK01000037">
    <property type="protein sequence ID" value="KQM08464.1"/>
    <property type="molecule type" value="Genomic_DNA"/>
</dbReference>
<feature type="transmembrane region" description="Helical" evidence="6">
    <location>
        <begin position="77"/>
        <end position="104"/>
    </location>
</feature>
<dbReference type="AlphaFoldDB" id="A0A0Q4B607"/>
<protein>
    <recommendedName>
        <fullName evidence="9">Polysaccharide biosynthesis protein C-terminal domain-containing protein</fullName>
    </recommendedName>
</protein>
<dbReference type="GO" id="GO:0005886">
    <property type="term" value="C:plasma membrane"/>
    <property type="evidence" value="ECO:0007669"/>
    <property type="project" value="UniProtKB-SubCell"/>
</dbReference>
<feature type="transmembrane region" description="Helical" evidence="6">
    <location>
        <begin position="358"/>
        <end position="381"/>
    </location>
</feature>
<keyword evidence="3 6" id="KW-0812">Transmembrane</keyword>
<proteinExistence type="predicted"/>
<dbReference type="PATRIC" id="fig|1702214.3.peg.1031"/>
<keyword evidence="5 6" id="KW-0472">Membrane</keyword>
<organism evidence="7 8">
    <name type="scientific">Candidatus [Bacteroides] periocalifornicus</name>
    <dbReference type="NCBI Taxonomy" id="1702214"/>
    <lineage>
        <taxon>Bacteria</taxon>
        <taxon>Pseudomonadati</taxon>
        <taxon>Bacteroidota</taxon>
    </lineage>
</organism>
<dbReference type="Proteomes" id="UP000054172">
    <property type="component" value="Unassembled WGS sequence"/>
</dbReference>
<dbReference type="PANTHER" id="PTHR30250">
    <property type="entry name" value="PST FAMILY PREDICTED COLANIC ACID TRANSPORTER"/>
    <property type="match status" value="1"/>
</dbReference>
<feature type="transmembrane region" description="Helical" evidence="6">
    <location>
        <begin position="387"/>
        <end position="406"/>
    </location>
</feature>